<name>A0A2X2RA06_CAPOC</name>
<proteinExistence type="predicted"/>
<dbReference type="Proteomes" id="UP000249891">
    <property type="component" value="Unassembled WGS sequence"/>
</dbReference>
<sequence length="288" mass="32020">MNSINVNQTGGFPLTTDVLSYIQNAYKIFNAMSGISGDLIILSGCEVVGNTVSDGVVAIEGEIYPFQGTTLGSHVFIKEVNTSKIFEDGSQKTVLVEKVATFGSSTKSYPWESFRRVLNNRQIEEKSFTEETSLLKRLEKLEERVKKTVPLGLVAIWDRPASDIPEGWVEHTEMQGVVPVGYKSNDDSFNRIGTTVGTKEEKVELKNLPNIKLDLENQNGSGFEILGDNLKNITSWHRGGGQWAEGHHLPEWGKEQGDYLKAILKGGEEPINNIQPSRIVKFIRFVGF</sequence>
<reference evidence="1 2" key="1">
    <citation type="submission" date="2018-06" db="EMBL/GenBank/DDBJ databases">
        <authorList>
            <consortium name="Pathogen Informatics"/>
            <person name="Doyle S."/>
        </authorList>
    </citation>
    <scope>NUCLEOTIDE SEQUENCE [LARGE SCALE GENOMIC DNA]</scope>
    <source>
        <strain evidence="1 2">NCTC11546</strain>
    </source>
</reference>
<accession>A0A2X2RA06</accession>
<dbReference type="AlphaFoldDB" id="A0A2X2RA06"/>
<dbReference type="EMBL" id="UARG01000017">
    <property type="protein sequence ID" value="SQA77918.1"/>
    <property type="molecule type" value="Genomic_DNA"/>
</dbReference>
<gene>
    <name evidence="1" type="ORF">NCTC11546_01143</name>
</gene>
<organism evidence="1 2">
    <name type="scientific">Capnocytophaga ochracea</name>
    <dbReference type="NCBI Taxonomy" id="1018"/>
    <lineage>
        <taxon>Bacteria</taxon>
        <taxon>Pseudomonadati</taxon>
        <taxon>Bacteroidota</taxon>
        <taxon>Flavobacteriia</taxon>
        <taxon>Flavobacteriales</taxon>
        <taxon>Flavobacteriaceae</taxon>
        <taxon>Capnocytophaga</taxon>
    </lineage>
</organism>
<evidence type="ECO:0000313" key="1">
    <source>
        <dbReference type="EMBL" id="SQA77918.1"/>
    </source>
</evidence>
<dbReference type="RefSeq" id="WP_128091267.1">
    <property type="nucleotide sequence ID" value="NZ_UARG01000017.1"/>
</dbReference>
<dbReference type="CDD" id="cd22641">
    <property type="entry name" value="C24-like"/>
    <property type="match status" value="1"/>
</dbReference>
<protein>
    <submittedName>
        <fullName evidence="1">Uncharacterized protein</fullName>
    </submittedName>
</protein>
<evidence type="ECO:0000313" key="2">
    <source>
        <dbReference type="Proteomes" id="UP000249891"/>
    </source>
</evidence>